<protein>
    <submittedName>
        <fullName evidence="3">3-oxoacyl-[acyl-carrier-protein] reductase FabG</fullName>
        <ecNumber evidence="3">1.1.1.100</ecNumber>
    </submittedName>
</protein>
<dbReference type="KEGG" id="ebla:JGUZn3_18840"/>
<comment type="similarity">
    <text evidence="1">Belongs to the short-chain dehydrogenases/reductases (SDR) family.</text>
</comment>
<evidence type="ECO:0000256" key="1">
    <source>
        <dbReference type="ARBA" id="ARBA00006484"/>
    </source>
</evidence>
<keyword evidence="4" id="KW-1185">Reference proteome</keyword>
<dbReference type="PRINTS" id="PR00081">
    <property type="entry name" value="GDHRDH"/>
</dbReference>
<evidence type="ECO:0000256" key="2">
    <source>
        <dbReference type="ARBA" id="ARBA00023002"/>
    </source>
</evidence>
<dbReference type="Proteomes" id="UP000516349">
    <property type="component" value="Chromosome"/>
</dbReference>
<dbReference type="GO" id="GO:0004316">
    <property type="term" value="F:3-oxoacyl-[acyl-carrier-protein] reductase (NADPH) activity"/>
    <property type="evidence" value="ECO:0007669"/>
    <property type="project" value="UniProtKB-EC"/>
</dbReference>
<proteinExistence type="inferred from homology"/>
<dbReference type="EC" id="1.1.1.100" evidence="3"/>
<gene>
    <name evidence="3" type="primary">fabG_3</name>
    <name evidence="3" type="ORF">JGUZn3_18840</name>
</gene>
<evidence type="ECO:0000313" key="4">
    <source>
        <dbReference type="Proteomes" id="UP000516349"/>
    </source>
</evidence>
<name>A0A7H1NTI8_9PROT</name>
<dbReference type="Gene3D" id="3.40.50.720">
    <property type="entry name" value="NAD(P)-binding Rossmann-like Domain"/>
    <property type="match status" value="1"/>
</dbReference>
<dbReference type="InterPro" id="IPR002347">
    <property type="entry name" value="SDR_fam"/>
</dbReference>
<sequence length="265" mass="29459">MSIAHRIPLYPIAANMRKVALITGAALRLGRQTALYLAANGFSVVIHYRKSEEAAHTLQKDIENSGGKASLVQADLSKEEDVLELAEKSRSFYGNLGVLVNNASAFFRDEWQDMTRELWDTHLESNLRAPCVLMQEFARHHDKSQQGAIINFLDQRVWSITPHFMSYTVSKYALWGLTQSMALALAPQNIRVNAIGPGPTQASIYQTEEQFLKQCRSVPLRRGTDLSEIGHAVMSLISLPSVTGQMLALDGGQHLQWQPGNGDEI</sequence>
<dbReference type="NCBIfam" id="NF006597">
    <property type="entry name" value="PRK09134.1"/>
    <property type="match status" value="1"/>
</dbReference>
<keyword evidence="2 3" id="KW-0560">Oxidoreductase</keyword>
<dbReference type="InterPro" id="IPR036291">
    <property type="entry name" value="NAD(P)-bd_dom_sf"/>
</dbReference>
<evidence type="ECO:0000313" key="3">
    <source>
        <dbReference type="EMBL" id="QNT79098.1"/>
    </source>
</evidence>
<dbReference type="PANTHER" id="PTHR43639:SF1">
    <property type="entry name" value="SHORT-CHAIN DEHYDROGENASE_REDUCTASE FAMILY PROTEIN"/>
    <property type="match status" value="1"/>
</dbReference>
<dbReference type="Pfam" id="PF13561">
    <property type="entry name" value="adh_short_C2"/>
    <property type="match status" value="1"/>
</dbReference>
<dbReference type="PRINTS" id="PR00080">
    <property type="entry name" value="SDRFAMILY"/>
</dbReference>
<organism evidence="3 4">
    <name type="scientific">Entomobacter blattae</name>
    <dbReference type="NCBI Taxonomy" id="2762277"/>
    <lineage>
        <taxon>Bacteria</taxon>
        <taxon>Pseudomonadati</taxon>
        <taxon>Pseudomonadota</taxon>
        <taxon>Alphaproteobacteria</taxon>
        <taxon>Acetobacterales</taxon>
        <taxon>Acetobacteraceae</taxon>
        <taxon>Entomobacter</taxon>
    </lineage>
</organism>
<reference evidence="3 4" key="1">
    <citation type="submission" date="2020-08" db="EMBL/GenBank/DDBJ databases">
        <title>Complete genome sequence of Entomobacter blattae G55GP.</title>
        <authorList>
            <person name="Poehlein A."/>
            <person name="Guzman J."/>
            <person name="Daniel R."/>
            <person name="Vilcinskas A."/>
        </authorList>
    </citation>
    <scope>NUCLEOTIDE SEQUENCE [LARGE SCALE GENOMIC DNA]</scope>
    <source>
        <strain evidence="3 4">G55GP</strain>
    </source>
</reference>
<dbReference type="InterPro" id="IPR020904">
    <property type="entry name" value="Sc_DH/Rdtase_CS"/>
</dbReference>
<dbReference type="PROSITE" id="PS00061">
    <property type="entry name" value="ADH_SHORT"/>
    <property type="match status" value="1"/>
</dbReference>
<accession>A0A7H1NTI8</accession>
<dbReference type="SUPFAM" id="SSF51735">
    <property type="entry name" value="NAD(P)-binding Rossmann-fold domains"/>
    <property type="match status" value="1"/>
</dbReference>
<dbReference type="AlphaFoldDB" id="A0A7H1NTI8"/>
<dbReference type="PANTHER" id="PTHR43639">
    <property type="entry name" value="OXIDOREDUCTASE, SHORT-CHAIN DEHYDROGENASE/REDUCTASE FAMILY (AFU_ORTHOLOGUE AFUA_5G02870)"/>
    <property type="match status" value="1"/>
</dbReference>
<dbReference type="EMBL" id="CP060244">
    <property type="protein sequence ID" value="QNT79098.1"/>
    <property type="molecule type" value="Genomic_DNA"/>
</dbReference>